<dbReference type="EMBL" id="CAJPEV010001628">
    <property type="protein sequence ID" value="CAG0893592.1"/>
    <property type="molecule type" value="Genomic_DNA"/>
</dbReference>
<name>A0A7R9A7V0_9CRUS</name>
<keyword evidence="8 14" id="KW-0915">Sodium</keyword>
<keyword evidence="3 16" id="KW-0813">Transport</keyword>
<dbReference type="PROSITE" id="PS50267">
    <property type="entry name" value="NA_NEUROTRAN_SYMP_3"/>
    <property type="match status" value="1"/>
</dbReference>
<evidence type="ECO:0000256" key="12">
    <source>
        <dbReference type="ARBA" id="ARBA00023201"/>
    </source>
</evidence>
<dbReference type="OrthoDB" id="6581954at2759"/>
<feature type="transmembrane region" description="Helical" evidence="17">
    <location>
        <begin position="386"/>
        <end position="412"/>
    </location>
</feature>
<keyword evidence="9" id="KW-0406">Ion transport</keyword>
<feature type="transmembrane region" description="Helical" evidence="17">
    <location>
        <begin position="603"/>
        <end position="623"/>
    </location>
</feature>
<keyword evidence="7 17" id="KW-1133">Transmembrane helix</keyword>
<evidence type="ECO:0000256" key="13">
    <source>
        <dbReference type="ARBA" id="ARBA00037785"/>
    </source>
</evidence>
<dbReference type="PANTHER" id="PTHR11616:SF321">
    <property type="entry name" value="SODIUM-DEPENDENT NUTRIENT AMINO ACID TRANSPORTER 1-RELATED"/>
    <property type="match status" value="1"/>
</dbReference>
<comment type="subcellular location">
    <subcellularLocation>
        <location evidence="1">Membrane</location>
        <topology evidence="1">Multi-pass membrane protein</topology>
    </subcellularLocation>
</comment>
<evidence type="ECO:0000256" key="5">
    <source>
        <dbReference type="ARBA" id="ARBA00022847"/>
    </source>
</evidence>
<evidence type="ECO:0000256" key="15">
    <source>
        <dbReference type="PIRSR" id="PIRSR600175-2"/>
    </source>
</evidence>
<evidence type="ECO:0000256" key="1">
    <source>
        <dbReference type="ARBA" id="ARBA00004141"/>
    </source>
</evidence>
<feature type="transmembrane region" description="Helical" evidence="17">
    <location>
        <begin position="110"/>
        <end position="130"/>
    </location>
</feature>
<evidence type="ECO:0000256" key="6">
    <source>
        <dbReference type="ARBA" id="ARBA00022970"/>
    </source>
</evidence>
<feature type="binding site" evidence="14">
    <location>
        <position position="462"/>
    </location>
    <ligand>
        <name>Na(+)</name>
        <dbReference type="ChEBI" id="CHEBI:29101"/>
        <label>1</label>
    </ligand>
</feature>
<keyword evidence="12" id="KW-0739">Sodium transport</keyword>
<keyword evidence="11" id="KW-0325">Glycoprotein</keyword>
<organism evidence="18">
    <name type="scientific">Darwinula stevensoni</name>
    <dbReference type="NCBI Taxonomy" id="69355"/>
    <lineage>
        <taxon>Eukaryota</taxon>
        <taxon>Metazoa</taxon>
        <taxon>Ecdysozoa</taxon>
        <taxon>Arthropoda</taxon>
        <taxon>Crustacea</taxon>
        <taxon>Oligostraca</taxon>
        <taxon>Ostracoda</taxon>
        <taxon>Podocopa</taxon>
        <taxon>Podocopida</taxon>
        <taxon>Darwinulocopina</taxon>
        <taxon>Darwinuloidea</taxon>
        <taxon>Darwinulidae</taxon>
        <taxon>Darwinula</taxon>
    </lineage>
</organism>
<evidence type="ECO:0000256" key="2">
    <source>
        <dbReference type="ARBA" id="ARBA00006459"/>
    </source>
</evidence>
<comment type="function">
    <text evidence="13">Unusual broad substrate spectrum amino acid:sodium cotransporter that promotes absorption of the D isomers of essential amino acids. Neutral amino acids are the preferred substrates, especially methionine and phenylalanine.</text>
</comment>
<keyword evidence="15" id="KW-1015">Disulfide bond</keyword>
<dbReference type="CDD" id="cd10324">
    <property type="entry name" value="SLC6sbd"/>
    <property type="match status" value="1"/>
</dbReference>
<comment type="similarity">
    <text evidence="2 16">Belongs to the sodium:neurotransmitter symporter (SNF) (TC 2.A.22) family.</text>
</comment>
<keyword evidence="14" id="KW-0479">Metal-binding</keyword>
<feature type="binding site" evidence="14">
    <location>
        <position position="466"/>
    </location>
    <ligand>
        <name>Na(+)</name>
        <dbReference type="ChEBI" id="CHEBI:29101"/>
        <label>1</label>
    </ligand>
</feature>
<feature type="transmembrane region" description="Helical" evidence="17">
    <location>
        <begin position="490"/>
        <end position="513"/>
    </location>
</feature>
<evidence type="ECO:0000313" key="19">
    <source>
        <dbReference type="Proteomes" id="UP000677054"/>
    </source>
</evidence>
<protein>
    <recommendedName>
        <fullName evidence="16">Transporter</fullName>
    </recommendedName>
</protein>
<dbReference type="Pfam" id="PF00209">
    <property type="entry name" value="SNF"/>
    <property type="match status" value="2"/>
</dbReference>
<dbReference type="PROSITE" id="PS00610">
    <property type="entry name" value="NA_NEUROTRAN_SYMP_1"/>
    <property type="match status" value="1"/>
</dbReference>
<dbReference type="GO" id="GO:0015179">
    <property type="term" value="F:L-amino acid transmembrane transporter activity"/>
    <property type="evidence" value="ECO:0007669"/>
    <property type="project" value="TreeGrafter"/>
</dbReference>
<evidence type="ECO:0000256" key="16">
    <source>
        <dbReference type="RuleBase" id="RU003732"/>
    </source>
</evidence>
<dbReference type="EMBL" id="LR901145">
    <property type="protein sequence ID" value="CAD7247902.1"/>
    <property type="molecule type" value="Genomic_DNA"/>
</dbReference>
<sequence>MWKKKRDRELAYQNEGFEGSIPGGKKIIDGFAVKDDEKYDGTMDAEVARREGSKKGGMIGGMKCCMKGGGKVERGRWGQPVEFLFSCIAMSVGLGNVWRFPFVAYENGGGAFLIPYLVVLFLVGTPLFYMELCLGQFLGRGCVRVWDAVPFFRGIGFSQLVAVSLVVSYYCYLVGITFFYLAKSFLDPLPWSNCDFEGADELCFTAGDNASVNLSFMQSSSEQYYMSVRFRHHVLKLLPSDVGIDSGLGTVDYRLVACTGAAWLVILFMLVRGVRSSGKVAYFMALIPYIVLLTFLGKGATLDGAGDGVLYFLTPDWGALLRSKVVGGGRPDDLVHPQRVVHGFWTPSNRSLQVWFAAASQCFFSLSVAFGSTQMYASFNHFERNIYWDALVVCAVDTFTSLLSGLATFSVVGHLAQRLNVNVSEVIKTDTGLAFISYPDVISQFRVPQLYSVLFFVMMLTLGIGSAVSLVNTVITVLCDRFQSFNRLAVTVFCCLVGAASGFLYCTPGGMYVLRFVDYYGGSMVVFLAAFLEGVAISWVYGLGNFCDDVQFMIRIRPGWYWQFCWKVAVPLVLGAIFVYNLVELEPLKMGDYSYPSVLGGLGWLITIVAVGAIPGFALGAVLKADGASYMEPEAVVVVEAPGPADGLLVAKGQGGGEAAARGEKEA</sequence>
<dbReference type="InterPro" id="IPR000175">
    <property type="entry name" value="Na/ntran_symport"/>
</dbReference>
<dbReference type="AlphaFoldDB" id="A0A7R9A7V0"/>
<gene>
    <name evidence="18" type="ORF">DSTB1V02_LOCUS7727</name>
</gene>
<feature type="transmembrane region" description="Helical" evidence="17">
    <location>
        <begin position="564"/>
        <end position="583"/>
    </location>
</feature>
<evidence type="ECO:0000256" key="4">
    <source>
        <dbReference type="ARBA" id="ARBA00022692"/>
    </source>
</evidence>
<feature type="binding site" evidence="14">
    <location>
        <position position="92"/>
    </location>
    <ligand>
        <name>Na(+)</name>
        <dbReference type="ChEBI" id="CHEBI:29101"/>
        <label>1</label>
    </ligand>
</feature>
<feature type="transmembrane region" description="Helical" evidence="17">
    <location>
        <begin position="160"/>
        <end position="182"/>
    </location>
</feature>
<proteinExistence type="inferred from homology"/>
<feature type="transmembrane region" description="Helical" evidence="17">
    <location>
        <begin position="81"/>
        <end position="98"/>
    </location>
</feature>
<feature type="transmembrane region" description="Helical" evidence="17">
    <location>
        <begin position="354"/>
        <end position="379"/>
    </location>
</feature>
<feature type="transmembrane region" description="Helical" evidence="17">
    <location>
        <begin position="280"/>
        <end position="297"/>
    </location>
</feature>
<feature type="transmembrane region" description="Helical" evidence="17">
    <location>
        <begin position="253"/>
        <end position="271"/>
    </location>
</feature>
<dbReference type="SUPFAM" id="SSF161070">
    <property type="entry name" value="SNF-like"/>
    <property type="match status" value="2"/>
</dbReference>
<evidence type="ECO:0000256" key="9">
    <source>
        <dbReference type="ARBA" id="ARBA00023065"/>
    </source>
</evidence>
<evidence type="ECO:0000256" key="11">
    <source>
        <dbReference type="ARBA" id="ARBA00023180"/>
    </source>
</evidence>
<evidence type="ECO:0000256" key="3">
    <source>
        <dbReference type="ARBA" id="ARBA00022448"/>
    </source>
</evidence>
<feature type="binding site" evidence="14">
    <location>
        <position position="365"/>
    </location>
    <ligand>
        <name>Na(+)</name>
        <dbReference type="ChEBI" id="CHEBI:29101"/>
        <label>1</label>
    </ligand>
</feature>
<evidence type="ECO:0000256" key="14">
    <source>
        <dbReference type="PIRSR" id="PIRSR600175-1"/>
    </source>
</evidence>
<dbReference type="GO" id="GO:0005886">
    <property type="term" value="C:plasma membrane"/>
    <property type="evidence" value="ECO:0007669"/>
    <property type="project" value="TreeGrafter"/>
</dbReference>
<keyword evidence="4 16" id="KW-0812">Transmembrane</keyword>
<feature type="disulfide bond" evidence="15">
    <location>
        <begin position="194"/>
        <end position="203"/>
    </location>
</feature>
<feature type="binding site" evidence="14">
    <location>
        <position position="96"/>
    </location>
    <ligand>
        <name>Na(+)</name>
        <dbReference type="ChEBI" id="CHEBI:29101"/>
        <label>1</label>
    </ligand>
</feature>
<dbReference type="GO" id="GO:0046872">
    <property type="term" value="F:metal ion binding"/>
    <property type="evidence" value="ECO:0007669"/>
    <property type="project" value="UniProtKB-KW"/>
</dbReference>
<reference evidence="18" key="1">
    <citation type="submission" date="2020-11" db="EMBL/GenBank/DDBJ databases">
        <authorList>
            <person name="Tran Van P."/>
        </authorList>
    </citation>
    <scope>NUCLEOTIDE SEQUENCE</scope>
</reference>
<evidence type="ECO:0000256" key="10">
    <source>
        <dbReference type="ARBA" id="ARBA00023136"/>
    </source>
</evidence>
<feature type="transmembrane region" description="Helical" evidence="17">
    <location>
        <begin position="453"/>
        <end position="478"/>
    </location>
</feature>
<keyword evidence="6" id="KW-0029">Amino-acid transport</keyword>
<dbReference type="GO" id="GO:0089718">
    <property type="term" value="P:amino acid import across plasma membrane"/>
    <property type="evidence" value="ECO:0007669"/>
    <property type="project" value="TreeGrafter"/>
</dbReference>
<keyword evidence="10 17" id="KW-0472">Membrane</keyword>
<dbReference type="InterPro" id="IPR037272">
    <property type="entry name" value="SNS_sf"/>
</dbReference>
<dbReference type="GO" id="GO:0005283">
    <property type="term" value="F:amino acid:sodium symporter activity"/>
    <property type="evidence" value="ECO:0007669"/>
    <property type="project" value="TreeGrafter"/>
</dbReference>
<evidence type="ECO:0000256" key="7">
    <source>
        <dbReference type="ARBA" id="ARBA00022989"/>
    </source>
</evidence>
<dbReference type="PANTHER" id="PTHR11616">
    <property type="entry name" value="SODIUM/CHLORIDE DEPENDENT TRANSPORTER"/>
    <property type="match status" value="1"/>
</dbReference>
<evidence type="ECO:0000256" key="8">
    <source>
        <dbReference type="ARBA" id="ARBA00023053"/>
    </source>
</evidence>
<evidence type="ECO:0000256" key="17">
    <source>
        <dbReference type="SAM" id="Phobius"/>
    </source>
</evidence>
<evidence type="ECO:0000313" key="18">
    <source>
        <dbReference type="EMBL" id="CAD7247902.1"/>
    </source>
</evidence>
<feature type="transmembrane region" description="Helical" evidence="17">
    <location>
        <begin position="519"/>
        <end position="543"/>
    </location>
</feature>
<dbReference type="Proteomes" id="UP000677054">
    <property type="component" value="Unassembled WGS sequence"/>
</dbReference>
<keyword evidence="5 16" id="KW-0769">Symport</keyword>
<dbReference type="PRINTS" id="PR00176">
    <property type="entry name" value="NANEUSMPORT"/>
</dbReference>
<keyword evidence="19" id="KW-1185">Reference proteome</keyword>
<accession>A0A7R9A7V0</accession>